<organism evidence="2 3">
    <name type="scientific">Salinibacillus aidingensis</name>
    <dbReference type="NCBI Taxonomy" id="237684"/>
    <lineage>
        <taxon>Bacteria</taxon>
        <taxon>Bacillati</taxon>
        <taxon>Bacillota</taxon>
        <taxon>Bacilli</taxon>
        <taxon>Bacillales</taxon>
        <taxon>Bacillaceae</taxon>
        <taxon>Salinibacillus</taxon>
    </lineage>
</organism>
<dbReference type="RefSeq" id="WP_343842781.1">
    <property type="nucleotide sequence ID" value="NZ_BAAADO010000007.1"/>
</dbReference>
<name>A0ABN1BNJ4_9BACI</name>
<evidence type="ECO:0000313" key="2">
    <source>
        <dbReference type="EMBL" id="GAA0500575.1"/>
    </source>
</evidence>
<dbReference type="Proteomes" id="UP001500880">
    <property type="component" value="Unassembled WGS sequence"/>
</dbReference>
<feature type="coiled-coil region" evidence="1">
    <location>
        <begin position="1"/>
        <end position="53"/>
    </location>
</feature>
<protein>
    <submittedName>
        <fullName evidence="2">Uncharacterized protein</fullName>
    </submittedName>
</protein>
<keyword evidence="3" id="KW-1185">Reference proteome</keyword>
<sequence>MSDIEKKLDLILDGIEELNEEVSSHQNETNAKLEQIESMLRETLDERKNLIAKDKSESGKSKRLKIVTKEPRVRFGEVGVDPHTEQVMKQNDNIINRGIN</sequence>
<dbReference type="EMBL" id="BAAADO010000007">
    <property type="protein sequence ID" value="GAA0500575.1"/>
    <property type="molecule type" value="Genomic_DNA"/>
</dbReference>
<comment type="caution">
    <text evidence="2">The sequence shown here is derived from an EMBL/GenBank/DDBJ whole genome shotgun (WGS) entry which is preliminary data.</text>
</comment>
<reference evidence="2 3" key="1">
    <citation type="journal article" date="2019" name="Int. J. Syst. Evol. Microbiol.">
        <title>The Global Catalogue of Microorganisms (GCM) 10K type strain sequencing project: providing services to taxonomists for standard genome sequencing and annotation.</title>
        <authorList>
            <consortium name="The Broad Institute Genomics Platform"/>
            <consortium name="The Broad Institute Genome Sequencing Center for Infectious Disease"/>
            <person name="Wu L."/>
            <person name="Ma J."/>
        </authorList>
    </citation>
    <scope>NUCLEOTIDE SEQUENCE [LARGE SCALE GENOMIC DNA]</scope>
    <source>
        <strain evidence="2 3">JCM 12389</strain>
    </source>
</reference>
<keyword evidence="1" id="KW-0175">Coiled coil</keyword>
<gene>
    <name evidence="2" type="ORF">GCM10008986_29860</name>
</gene>
<proteinExistence type="predicted"/>
<evidence type="ECO:0000313" key="3">
    <source>
        <dbReference type="Proteomes" id="UP001500880"/>
    </source>
</evidence>
<accession>A0ABN1BNJ4</accession>
<evidence type="ECO:0000256" key="1">
    <source>
        <dbReference type="SAM" id="Coils"/>
    </source>
</evidence>